<dbReference type="GO" id="GO:0016747">
    <property type="term" value="F:acyltransferase activity, transferring groups other than amino-acyl groups"/>
    <property type="evidence" value="ECO:0007669"/>
    <property type="project" value="InterPro"/>
</dbReference>
<sequence>MNITIKVFNELTINELYAILQLRSEVFVVEQDCVYQDIDDKDQKAFHLIGEDEGKVVAYTRIFKPGDYFEYSSIGRVVVKQTKRRFGYGHDIIKASIEFIVAELAATTIKISAQEYLKDFYESHGFLQVGEGYLEDGIPHIGMLYYK</sequence>
<evidence type="ECO:0000259" key="1">
    <source>
        <dbReference type="PROSITE" id="PS51186"/>
    </source>
</evidence>
<dbReference type="Proteomes" id="UP001143545">
    <property type="component" value="Unassembled WGS sequence"/>
</dbReference>
<dbReference type="InterPro" id="IPR000182">
    <property type="entry name" value="GNAT_dom"/>
</dbReference>
<dbReference type="InterPro" id="IPR016181">
    <property type="entry name" value="Acyl_CoA_acyltransferase"/>
</dbReference>
<gene>
    <name evidence="2" type="primary">elaA</name>
    <name evidence="2" type="ORF">NBRC110019_19720</name>
</gene>
<protein>
    <submittedName>
        <fullName evidence="2">ElaA protein</fullName>
    </submittedName>
</protein>
<dbReference type="CDD" id="cd04301">
    <property type="entry name" value="NAT_SF"/>
    <property type="match status" value="1"/>
</dbReference>
<reference evidence="2" key="1">
    <citation type="submission" date="2022-07" db="EMBL/GenBank/DDBJ databases">
        <title>Taxonomy of Novel Oxalotrophic and Methylotrophic Bacteria.</title>
        <authorList>
            <person name="Sahin N."/>
            <person name="Tani A."/>
        </authorList>
    </citation>
    <scope>NUCLEOTIDE SEQUENCE</scope>
    <source>
        <strain evidence="2">AM327</strain>
    </source>
</reference>
<feature type="domain" description="N-acetyltransferase" evidence="1">
    <location>
        <begin position="3"/>
        <end position="147"/>
    </location>
</feature>
<dbReference type="AlphaFoldDB" id="A0A9W6B7T6"/>
<keyword evidence="3" id="KW-1185">Reference proteome</keyword>
<accession>A0A9W6B7T6</accession>
<dbReference type="RefSeq" id="WP_281754518.1">
    <property type="nucleotide sequence ID" value="NZ_BRVP01000012.1"/>
</dbReference>
<evidence type="ECO:0000313" key="3">
    <source>
        <dbReference type="Proteomes" id="UP001143545"/>
    </source>
</evidence>
<comment type="caution">
    <text evidence="2">The sequence shown here is derived from an EMBL/GenBank/DDBJ whole genome shotgun (WGS) entry which is preliminary data.</text>
</comment>
<proteinExistence type="predicted"/>
<dbReference type="PROSITE" id="PS51186">
    <property type="entry name" value="GNAT"/>
    <property type="match status" value="1"/>
</dbReference>
<dbReference type="EMBL" id="BRVP01000012">
    <property type="protein sequence ID" value="GLB52932.1"/>
    <property type="molecule type" value="Genomic_DNA"/>
</dbReference>
<name>A0A9W6B7T6_9FLAO</name>
<dbReference type="Pfam" id="PF13673">
    <property type="entry name" value="Acetyltransf_10"/>
    <property type="match status" value="1"/>
</dbReference>
<dbReference type="Gene3D" id="3.40.630.30">
    <property type="match status" value="1"/>
</dbReference>
<evidence type="ECO:0000313" key="2">
    <source>
        <dbReference type="EMBL" id="GLB52932.1"/>
    </source>
</evidence>
<organism evidence="2 3">
    <name type="scientific">Neptunitalea chrysea</name>
    <dbReference type="NCBI Taxonomy" id="1647581"/>
    <lineage>
        <taxon>Bacteria</taxon>
        <taxon>Pseudomonadati</taxon>
        <taxon>Bacteroidota</taxon>
        <taxon>Flavobacteriia</taxon>
        <taxon>Flavobacteriales</taxon>
        <taxon>Flavobacteriaceae</taxon>
        <taxon>Neptunitalea</taxon>
    </lineage>
</organism>
<dbReference type="SUPFAM" id="SSF55729">
    <property type="entry name" value="Acyl-CoA N-acyltransferases (Nat)"/>
    <property type="match status" value="1"/>
</dbReference>